<dbReference type="Pfam" id="PF10320">
    <property type="entry name" value="7TM_GPCR_Srsx"/>
    <property type="match status" value="1"/>
</dbReference>
<evidence type="ECO:0000313" key="1">
    <source>
        <dbReference type="EnsemblMetazoa" id="PPA29595.1"/>
    </source>
</evidence>
<name>A0A2A6CNI5_PRIPA</name>
<organism evidence="1 2">
    <name type="scientific">Pristionchus pacificus</name>
    <name type="common">Parasitic nematode worm</name>
    <dbReference type="NCBI Taxonomy" id="54126"/>
    <lineage>
        <taxon>Eukaryota</taxon>
        <taxon>Metazoa</taxon>
        <taxon>Ecdysozoa</taxon>
        <taxon>Nematoda</taxon>
        <taxon>Chromadorea</taxon>
        <taxon>Rhabditida</taxon>
        <taxon>Rhabditina</taxon>
        <taxon>Diplogasteromorpha</taxon>
        <taxon>Diplogasteroidea</taxon>
        <taxon>Neodiplogasteridae</taxon>
        <taxon>Pristionchus</taxon>
    </lineage>
</organism>
<dbReference type="InterPro" id="IPR047130">
    <property type="entry name" value="7TM_GPCR_Srsx_nematod"/>
</dbReference>
<dbReference type="PANTHER" id="PTHR23360:SF5">
    <property type="entry name" value="G-PROTEIN COUPLED RECEPTORS FAMILY 1 PROFILE DOMAIN-CONTAINING PROTEIN"/>
    <property type="match status" value="1"/>
</dbReference>
<dbReference type="InterPro" id="IPR019424">
    <property type="entry name" value="7TM_GPCR_Srsx"/>
</dbReference>
<sequence>MRYRTLNRRIYFGFLGSIVFFYCAYYTFLMTYYHQPRRTMCEVVTPFLGPAYPFFTFGNFAINMLSALVYIVIWKGLRSQADSTVMRRILKSLFIVVAIDLSGCSEYRAAFDAFMFRRKLSLLIPSVSKNGEWRMENGEWRMENGEWRMENGEWRMENGEWRMENGE</sequence>
<proteinExistence type="predicted"/>
<keyword evidence="2" id="KW-1185">Reference proteome</keyword>
<reference evidence="1" key="2">
    <citation type="submission" date="2022-06" db="UniProtKB">
        <authorList>
            <consortium name="EnsemblMetazoa"/>
        </authorList>
    </citation>
    <scope>IDENTIFICATION</scope>
    <source>
        <strain evidence="1">PS312</strain>
    </source>
</reference>
<protein>
    <submittedName>
        <fullName evidence="1">G protein-coupled receptor</fullName>
    </submittedName>
</protein>
<dbReference type="EnsemblMetazoa" id="PPA29595.1">
    <property type="protein sequence ID" value="PPA29595.1"/>
    <property type="gene ID" value="WBGene00119149"/>
</dbReference>
<dbReference type="AlphaFoldDB" id="A0A2A6CNI5"/>
<dbReference type="OrthoDB" id="5820127at2759"/>
<accession>A0A8R1YKY0</accession>
<dbReference type="Proteomes" id="UP000005239">
    <property type="component" value="Unassembled WGS sequence"/>
</dbReference>
<reference evidence="2" key="1">
    <citation type="journal article" date="2008" name="Nat. Genet.">
        <title>The Pristionchus pacificus genome provides a unique perspective on nematode lifestyle and parasitism.</title>
        <authorList>
            <person name="Dieterich C."/>
            <person name="Clifton S.W."/>
            <person name="Schuster L.N."/>
            <person name="Chinwalla A."/>
            <person name="Delehaunty K."/>
            <person name="Dinkelacker I."/>
            <person name="Fulton L."/>
            <person name="Fulton R."/>
            <person name="Godfrey J."/>
            <person name="Minx P."/>
            <person name="Mitreva M."/>
            <person name="Roeseler W."/>
            <person name="Tian H."/>
            <person name="Witte H."/>
            <person name="Yang S.P."/>
            <person name="Wilson R.K."/>
            <person name="Sommer R.J."/>
        </authorList>
    </citation>
    <scope>NUCLEOTIDE SEQUENCE [LARGE SCALE GENOMIC DNA]</scope>
    <source>
        <strain evidence="2">PS312</strain>
    </source>
</reference>
<dbReference type="PANTHER" id="PTHR23360">
    <property type="entry name" value="G-PROTEIN COUPLED RECEPTORS FAMILY 1 PROFILE DOMAIN-CONTAINING PROTEIN-RELATED"/>
    <property type="match status" value="1"/>
</dbReference>
<accession>A0A2A6CNI5</accession>
<gene>
    <name evidence="1" type="primary">WBGene00119149</name>
</gene>
<evidence type="ECO:0000313" key="2">
    <source>
        <dbReference type="Proteomes" id="UP000005239"/>
    </source>
</evidence>